<evidence type="ECO:0000256" key="1">
    <source>
        <dbReference type="ARBA" id="ARBA00022737"/>
    </source>
</evidence>
<dbReference type="InterPro" id="IPR036770">
    <property type="entry name" value="Ankyrin_rpt-contain_sf"/>
</dbReference>
<dbReference type="Proteomes" id="UP001152759">
    <property type="component" value="Chromosome 10"/>
</dbReference>
<keyword evidence="5" id="KW-1185">Reference proteome</keyword>
<dbReference type="Gene3D" id="1.25.40.20">
    <property type="entry name" value="Ankyrin repeat-containing domain"/>
    <property type="match status" value="2"/>
</dbReference>
<proteinExistence type="predicted"/>
<evidence type="ECO:0000256" key="3">
    <source>
        <dbReference type="SAM" id="Coils"/>
    </source>
</evidence>
<dbReference type="PANTHER" id="PTHR24123:SF33">
    <property type="entry name" value="PROTEIN HOS4"/>
    <property type="match status" value="1"/>
</dbReference>
<gene>
    <name evidence="4" type="ORF">BEMITA_LOCUS2236</name>
</gene>
<dbReference type="SUPFAM" id="SSF48403">
    <property type="entry name" value="Ankyrin repeat"/>
    <property type="match status" value="2"/>
</dbReference>
<evidence type="ECO:0000256" key="2">
    <source>
        <dbReference type="ARBA" id="ARBA00023043"/>
    </source>
</evidence>
<dbReference type="SMART" id="SM00248">
    <property type="entry name" value="ANK"/>
    <property type="match status" value="13"/>
</dbReference>
<accession>A0A9P0A261</accession>
<dbReference type="EMBL" id="OU963871">
    <property type="protein sequence ID" value="CAH0382731.1"/>
    <property type="molecule type" value="Genomic_DNA"/>
</dbReference>
<dbReference type="AlphaFoldDB" id="A0A9P0A261"/>
<dbReference type="Pfam" id="PF00023">
    <property type="entry name" value="Ank"/>
    <property type="match status" value="1"/>
</dbReference>
<name>A0A9P0A261_BEMTA</name>
<dbReference type="Pfam" id="PF12796">
    <property type="entry name" value="Ank_2"/>
    <property type="match status" value="3"/>
</dbReference>
<feature type="coiled-coil region" evidence="3">
    <location>
        <begin position="345"/>
        <end position="376"/>
    </location>
</feature>
<keyword evidence="3" id="KW-0175">Coiled coil</keyword>
<evidence type="ECO:0000313" key="4">
    <source>
        <dbReference type="EMBL" id="CAH0382731.1"/>
    </source>
</evidence>
<dbReference type="InterPro" id="IPR002110">
    <property type="entry name" value="Ankyrin_rpt"/>
</dbReference>
<keyword evidence="2" id="KW-0040">ANK repeat</keyword>
<reference evidence="4" key="1">
    <citation type="submission" date="2021-12" db="EMBL/GenBank/DDBJ databases">
        <authorList>
            <person name="King R."/>
        </authorList>
    </citation>
    <scope>NUCLEOTIDE SEQUENCE</scope>
</reference>
<keyword evidence="1" id="KW-0677">Repeat</keyword>
<evidence type="ECO:0008006" key="6">
    <source>
        <dbReference type="Google" id="ProtNLM"/>
    </source>
</evidence>
<protein>
    <recommendedName>
        <fullName evidence="6">Ankyrin repeat protein</fullName>
    </recommendedName>
</protein>
<evidence type="ECO:0000313" key="5">
    <source>
        <dbReference type="Proteomes" id="UP001152759"/>
    </source>
</evidence>
<dbReference type="InterPro" id="IPR051165">
    <property type="entry name" value="Multifunctional_ANK_Repeat"/>
</dbReference>
<organism evidence="4 5">
    <name type="scientific">Bemisia tabaci</name>
    <name type="common">Sweetpotato whitefly</name>
    <name type="synonym">Aleurodes tabaci</name>
    <dbReference type="NCBI Taxonomy" id="7038"/>
    <lineage>
        <taxon>Eukaryota</taxon>
        <taxon>Metazoa</taxon>
        <taxon>Ecdysozoa</taxon>
        <taxon>Arthropoda</taxon>
        <taxon>Hexapoda</taxon>
        <taxon>Insecta</taxon>
        <taxon>Pterygota</taxon>
        <taxon>Neoptera</taxon>
        <taxon>Paraneoptera</taxon>
        <taxon>Hemiptera</taxon>
        <taxon>Sternorrhyncha</taxon>
        <taxon>Aleyrodoidea</taxon>
        <taxon>Aleyrodidae</taxon>
        <taxon>Aleyrodinae</taxon>
        <taxon>Bemisia</taxon>
    </lineage>
</organism>
<sequence>MTPLIYAATQFSLNDPTPKIERIGRVIEVLVEHGADVNTLDKYDRAALHYLAGQGCERSVELLIANGADVTPADQHGWTPLHHAAGIAAPAGRPQVIGLLLEHGARIEARDNEGKTPLICATSCRDAYGWSRYDTPQEEVLERLLDGGADLESYVNSALLLSTLGCVNGRCSRHEYCEGQELMVRKLMAHGADPRRLVTFDRSKIRPARYALQALQAALECGLVRDLDLLERLFEYELFDDRFADYEGLPFVKDQEHGEKHRCLVREHLAKLRIAGLIRAEKLALPHGITEGTSLDLVNAYEMEAKRLARMIPGSTRTYHDVLFMSVDQLSRLAGNDAVVKHFKVMDAEEQINSLKEALKQSAEDAQQLIRSLRLSLHLRIKLFCLACMRDDQKIAEIILNDGFGQSTPSGERSREELIQYLQRPDDPEGHLNGYIISTAIKDDMPVMGRVGKVYVYNILPRLKKVTLLTEEFRNIEMYLLDRSFLLERGVDVNKRVNGGYPLLHIALEMGDPAVVELFLSWGADPDMKDVHGSNALHAAAKSKAEGVVKWLLRYGADIHCVNRFGRTPLYGLANAGLKTDVELLLARGAKVDLADKNGDTPLHEASKGQPEIVELLLPRGAPVNALNKSGQTPLLCAAAFSSPEDFTPETRERVENVIEILVKNGADVNRADLEGGTALHFLAASGCERGVKLLLENGATANPVNSKGRTPLHEAAGSWTPSGRPAVVELLLRHGAEVDARDHDGQTPLVRAASCRDYFSLGNYELPQKDVVERLMNGGADPEASEFSPLLRAILSNESTNRSNYEQPDVVRALLDHGAETNTLFATVPSDARYISRALKTALEYGLVRDVSRLISLLDYQPQTIRRERIQVEGDLNLALPEDFENELYLIESDEENREAVRNVVLMHILKLHAAGLVTSISPNDSAMLKSLFDDRPSDLLSVEVERMAERIPGGDLTVHDVLFMSVDRLARLACNDGVVEAFSSVERKFPVYGTMLKGRMRRGQERRRWSEAACRVCQRLFDQQLRHLTPRVQVPPEITERVVATFRDVEMKRLVIGFGQEPDGLDSWVNEEVEPGGWIYLTLFDPAAARISDPSSSNHDA</sequence>
<dbReference type="PANTHER" id="PTHR24123">
    <property type="entry name" value="ANKYRIN REPEAT-CONTAINING"/>
    <property type="match status" value="1"/>
</dbReference>